<sequence length="744" mass="82256">MSGDTKWQKSSSSLPQDREVRAGNSLENVEQDASWIAIDPLQRDSAYPRRRVVDNTEPPSFHDSHYDVILRRQRNRPREGGGLKSTTVPSRFLNLSGEFEFAGWGSFFQFTLDAKERDAGESRVRNARDAKVLGQFTASALAGNAVLGSVFYALPAVVAVSSIYSPISLFIATVTLFLWRPIMAELGSALPITGAPYSYILNVSTKSFALVGAALLLLDYVSTSVVSAATAAAYLSGEVNLPFPSFVGTIIVLALFTLISLSGIKESARLALVSLSFHVGTMIVLMVASAIHWGNIGNDQLRQNWVSNQASSTSKVARHIFDGWCLGMLGLTGFECMPAYIARIKPGAPPLVFRNLHYPAIVLNTLIMVLVLAIVPMEAILQADNVLSVLAQTSAGRWLRVWIVVDAIIVLCGGVLTGILSACELFEKLTNDRVLPQVFIHPFPFTRSPYVSVLSFAVFSGVIYATTCASLVIMSKMFSLVWLSVMALFPISLLLLKFNRGRLPRTPKTPVSVVILTLAVVPTVFAGNIAIDPITFGYGSSVCFYDPFLLLNRYFSVYFIAIVMLFSITQKKAHLLRCIYWTYDQYPMLHRWNATKLWASRLMNVMTRLRRKPVCILAKTDEISYLMRMILYVQKNEETSFLKIIHFAEEEEGIPSELEANARSEQRVGCTRIRLCLTHVLPVLDEAFPEITIDLLIVHNAFDPSNVAALAHRLQIPPSLMFMSCPGSAFSYSAADFGTRIITL</sequence>
<evidence type="ECO:0000313" key="7">
    <source>
        <dbReference type="EMBL" id="PBK76124.1"/>
    </source>
</evidence>
<keyword evidence="4 6" id="KW-0472">Membrane</keyword>
<gene>
    <name evidence="7" type="ORF">ARMSODRAFT_425976</name>
</gene>
<feature type="transmembrane region" description="Helical" evidence="6">
    <location>
        <begin position="241"/>
        <end position="263"/>
    </location>
</feature>
<keyword evidence="2 6" id="KW-0812">Transmembrane</keyword>
<feature type="transmembrane region" description="Helical" evidence="6">
    <location>
        <begin position="450"/>
        <end position="474"/>
    </location>
</feature>
<dbReference type="Pfam" id="PF13520">
    <property type="entry name" value="AA_permease_2"/>
    <property type="match status" value="1"/>
</dbReference>
<dbReference type="GO" id="GO:0015171">
    <property type="term" value="F:amino acid transmembrane transporter activity"/>
    <property type="evidence" value="ECO:0007669"/>
    <property type="project" value="TreeGrafter"/>
</dbReference>
<comment type="subcellular location">
    <subcellularLocation>
        <location evidence="1">Membrane</location>
        <topology evidence="1">Multi-pass membrane protein</topology>
    </subcellularLocation>
</comment>
<feature type="transmembrane region" description="Helical" evidence="6">
    <location>
        <begin position="361"/>
        <end position="381"/>
    </location>
</feature>
<organism evidence="7 8">
    <name type="scientific">Armillaria solidipes</name>
    <dbReference type="NCBI Taxonomy" id="1076256"/>
    <lineage>
        <taxon>Eukaryota</taxon>
        <taxon>Fungi</taxon>
        <taxon>Dikarya</taxon>
        <taxon>Basidiomycota</taxon>
        <taxon>Agaricomycotina</taxon>
        <taxon>Agaricomycetes</taxon>
        <taxon>Agaricomycetidae</taxon>
        <taxon>Agaricales</taxon>
        <taxon>Marasmiineae</taxon>
        <taxon>Physalacriaceae</taxon>
        <taxon>Armillaria</taxon>
    </lineage>
</organism>
<protein>
    <submittedName>
        <fullName evidence="7">AAAP amino acid permease</fullName>
    </submittedName>
</protein>
<dbReference type="STRING" id="1076256.A0A2H3C493"/>
<evidence type="ECO:0000256" key="6">
    <source>
        <dbReference type="SAM" id="Phobius"/>
    </source>
</evidence>
<accession>A0A2H3C493</accession>
<name>A0A2H3C493_9AGAR</name>
<dbReference type="Proteomes" id="UP000218334">
    <property type="component" value="Unassembled WGS sequence"/>
</dbReference>
<feature type="transmembrane region" description="Helical" evidence="6">
    <location>
        <begin position="551"/>
        <end position="568"/>
    </location>
</feature>
<dbReference type="InterPro" id="IPR002293">
    <property type="entry name" value="AA/rel_permease1"/>
</dbReference>
<evidence type="ECO:0000256" key="5">
    <source>
        <dbReference type="SAM" id="MobiDB-lite"/>
    </source>
</evidence>
<dbReference type="PANTHER" id="PTHR43243:SF20">
    <property type="entry name" value="CATIONIC AMINO ACID TRANSPORTER 3"/>
    <property type="match status" value="1"/>
</dbReference>
<keyword evidence="8" id="KW-1185">Reference proteome</keyword>
<dbReference type="GO" id="GO:0005886">
    <property type="term" value="C:plasma membrane"/>
    <property type="evidence" value="ECO:0007669"/>
    <property type="project" value="TreeGrafter"/>
</dbReference>
<feature type="transmembrane region" description="Helical" evidence="6">
    <location>
        <begin position="480"/>
        <end position="498"/>
    </location>
</feature>
<feature type="transmembrane region" description="Helical" evidence="6">
    <location>
        <begin position="321"/>
        <end position="341"/>
    </location>
</feature>
<evidence type="ECO:0000256" key="2">
    <source>
        <dbReference type="ARBA" id="ARBA00022692"/>
    </source>
</evidence>
<dbReference type="Gene3D" id="1.20.1740.10">
    <property type="entry name" value="Amino acid/polyamine transporter I"/>
    <property type="match status" value="1"/>
</dbReference>
<feature type="transmembrane region" description="Helical" evidence="6">
    <location>
        <begin position="401"/>
        <end position="423"/>
    </location>
</feature>
<feature type="transmembrane region" description="Helical" evidence="6">
    <location>
        <begin position="270"/>
        <end position="293"/>
    </location>
</feature>
<evidence type="ECO:0000256" key="1">
    <source>
        <dbReference type="ARBA" id="ARBA00004141"/>
    </source>
</evidence>
<dbReference type="EMBL" id="KZ293417">
    <property type="protein sequence ID" value="PBK76124.1"/>
    <property type="molecule type" value="Genomic_DNA"/>
</dbReference>
<evidence type="ECO:0000256" key="4">
    <source>
        <dbReference type="ARBA" id="ARBA00023136"/>
    </source>
</evidence>
<evidence type="ECO:0000256" key="3">
    <source>
        <dbReference type="ARBA" id="ARBA00022989"/>
    </source>
</evidence>
<keyword evidence="3 6" id="KW-1133">Transmembrane helix</keyword>
<evidence type="ECO:0000313" key="8">
    <source>
        <dbReference type="Proteomes" id="UP000218334"/>
    </source>
</evidence>
<feature type="transmembrane region" description="Helical" evidence="6">
    <location>
        <begin position="132"/>
        <end position="152"/>
    </location>
</feature>
<feature type="transmembrane region" description="Helical" evidence="6">
    <location>
        <begin position="158"/>
        <end position="179"/>
    </location>
</feature>
<dbReference type="PANTHER" id="PTHR43243">
    <property type="entry name" value="INNER MEMBRANE TRANSPORTER YGJI-RELATED"/>
    <property type="match status" value="1"/>
</dbReference>
<feature type="transmembrane region" description="Helical" evidence="6">
    <location>
        <begin position="208"/>
        <end position="235"/>
    </location>
</feature>
<proteinExistence type="predicted"/>
<feature type="transmembrane region" description="Helical" evidence="6">
    <location>
        <begin position="510"/>
        <end position="531"/>
    </location>
</feature>
<feature type="region of interest" description="Disordered" evidence="5">
    <location>
        <begin position="1"/>
        <end position="26"/>
    </location>
</feature>
<reference evidence="8" key="1">
    <citation type="journal article" date="2017" name="Nat. Ecol. Evol.">
        <title>Genome expansion and lineage-specific genetic innovations in the forest pathogenic fungi Armillaria.</title>
        <authorList>
            <person name="Sipos G."/>
            <person name="Prasanna A.N."/>
            <person name="Walter M.C."/>
            <person name="O'Connor E."/>
            <person name="Balint B."/>
            <person name="Krizsan K."/>
            <person name="Kiss B."/>
            <person name="Hess J."/>
            <person name="Varga T."/>
            <person name="Slot J."/>
            <person name="Riley R."/>
            <person name="Boka B."/>
            <person name="Rigling D."/>
            <person name="Barry K."/>
            <person name="Lee J."/>
            <person name="Mihaltcheva S."/>
            <person name="LaButti K."/>
            <person name="Lipzen A."/>
            <person name="Waldron R."/>
            <person name="Moloney N.M."/>
            <person name="Sperisen C."/>
            <person name="Kredics L."/>
            <person name="Vagvoelgyi C."/>
            <person name="Patrignani A."/>
            <person name="Fitzpatrick D."/>
            <person name="Nagy I."/>
            <person name="Doyle S."/>
            <person name="Anderson J.B."/>
            <person name="Grigoriev I.V."/>
            <person name="Gueldener U."/>
            <person name="Muensterkoetter M."/>
            <person name="Nagy L.G."/>
        </authorList>
    </citation>
    <scope>NUCLEOTIDE SEQUENCE [LARGE SCALE GENOMIC DNA]</scope>
    <source>
        <strain evidence="8">28-4</strain>
    </source>
</reference>
<dbReference type="AlphaFoldDB" id="A0A2H3C493"/>